<name>A0A210PJJ6_MIZYE</name>
<dbReference type="InterPro" id="IPR057191">
    <property type="entry name" value="DUF7869"/>
</dbReference>
<dbReference type="STRING" id="6573.A0A210PJJ6"/>
<dbReference type="Proteomes" id="UP000242188">
    <property type="component" value="Unassembled WGS sequence"/>
</dbReference>
<dbReference type="AlphaFoldDB" id="A0A210PJJ6"/>
<sequence>MELSTIPGIKHSRSLDYAQQVHYPHHAQQVGPIFFKTPRKCSVFGICSEGSGKQLFYLVGEAENSGIGKGANSVVSMVHHYFQHHGHGEKGRSLHFDICSGQNKNIVLWYALWRVLVGLHVTIRYSMMIAGHTKFDPDWHFGVWKLRWRSSDVETLQEVAQSVMKSSRNGHNIPQLVQDDDKPIKFRD</sequence>
<proteinExistence type="predicted"/>
<keyword evidence="3" id="KW-1185">Reference proteome</keyword>
<feature type="domain" description="DUF7869" evidence="1">
    <location>
        <begin position="40"/>
        <end position="170"/>
    </location>
</feature>
<dbReference type="PANTHER" id="PTHR34415:SF1">
    <property type="entry name" value="INTEGRASE CATALYTIC DOMAIN-CONTAINING PROTEIN"/>
    <property type="match status" value="1"/>
</dbReference>
<reference evidence="2 3" key="1">
    <citation type="journal article" date="2017" name="Nat. Ecol. Evol.">
        <title>Scallop genome provides insights into evolution of bilaterian karyotype and development.</title>
        <authorList>
            <person name="Wang S."/>
            <person name="Zhang J."/>
            <person name="Jiao W."/>
            <person name="Li J."/>
            <person name="Xun X."/>
            <person name="Sun Y."/>
            <person name="Guo X."/>
            <person name="Huan P."/>
            <person name="Dong B."/>
            <person name="Zhang L."/>
            <person name="Hu X."/>
            <person name="Sun X."/>
            <person name="Wang J."/>
            <person name="Zhao C."/>
            <person name="Wang Y."/>
            <person name="Wang D."/>
            <person name="Huang X."/>
            <person name="Wang R."/>
            <person name="Lv J."/>
            <person name="Li Y."/>
            <person name="Zhang Z."/>
            <person name="Liu B."/>
            <person name="Lu W."/>
            <person name="Hui Y."/>
            <person name="Liang J."/>
            <person name="Zhou Z."/>
            <person name="Hou R."/>
            <person name="Li X."/>
            <person name="Liu Y."/>
            <person name="Li H."/>
            <person name="Ning X."/>
            <person name="Lin Y."/>
            <person name="Zhao L."/>
            <person name="Xing Q."/>
            <person name="Dou J."/>
            <person name="Li Y."/>
            <person name="Mao J."/>
            <person name="Guo H."/>
            <person name="Dou H."/>
            <person name="Li T."/>
            <person name="Mu C."/>
            <person name="Jiang W."/>
            <person name="Fu Q."/>
            <person name="Fu X."/>
            <person name="Miao Y."/>
            <person name="Liu J."/>
            <person name="Yu Q."/>
            <person name="Li R."/>
            <person name="Liao H."/>
            <person name="Li X."/>
            <person name="Kong Y."/>
            <person name="Jiang Z."/>
            <person name="Chourrout D."/>
            <person name="Li R."/>
            <person name="Bao Z."/>
        </authorList>
    </citation>
    <scope>NUCLEOTIDE SEQUENCE [LARGE SCALE GENOMIC DNA]</scope>
    <source>
        <strain evidence="2 3">PY_sf001</strain>
    </source>
</reference>
<evidence type="ECO:0000259" key="1">
    <source>
        <dbReference type="Pfam" id="PF25273"/>
    </source>
</evidence>
<accession>A0A210PJJ6</accession>
<dbReference type="OrthoDB" id="10056684at2759"/>
<protein>
    <recommendedName>
        <fullName evidence="1">DUF7869 domain-containing protein</fullName>
    </recommendedName>
</protein>
<dbReference type="PANTHER" id="PTHR34415">
    <property type="entry name" value="INTEGRASE CATALYTIC DOMAIN-CONTAINING PROTEIN"/>
    <property type="match status" value="1"/>
</dbReference>
<dbReference type="EMBL" id="NEDP02076510">
    <property type="protein sequence ID" value="OWF36672.1"/>
    <property type="molecule type" value="Genomic_DNA"/>
</dbReference>
<evidence type="ECO:0000313" key="3">
    <source>
        <dbReference type="Proteomes" id="UP000242188"/>
    </source>
</evidence>
<organism evidence="2 3">
    <name type="scientific">Mizuhopecten yessoensis</name>
    <name type="common">Japanese scallop</name>
    <name type="synonym">Patinopecten yessoensis</name>
    <dbReference type="NCBI Taxonomy" id="6573"/>
    <lineage>
        <taxon>Eukaryota</taxon>
        <taxon>Metazoa</taxon>
        <taxon>Spiralia</taxon>
        <taxon>Lophotrochozoa</taxon>
        <taxon>Mollusca</taxon>
        <taxon>Bivalvia</taxon>
        <taxon>Autobranchia</taxon>
        <taxon>Pteriomorphia</taxon>
        <taxon>Pectinida</taxon>
        <taxon>Pectinoidea</taxon>
        <taxon>Pectinidae</taxon>
        <taxon>Mizuhopecten</taxon>
    </lineage>
</organism>
<evidence type="ECO:0000313" key="2">
    <source>
        <dbReference type="EMBL" id="OWF36672.1"/>
    </source>
</evidence>
<dbReference type="Pfam" id="PF25273">
    <property type="entry name" value="DUF7869"/>
    <property type="match status" value="1"/>
</dbReference>
<comment type="caution">
    <text evidence="2">The sequence shown here is derived from an EMBL/GenBank/DDBJ whole genome shotgun (WGS) entry which is preliminary data.</text>
</comment>
<gene>
    <name evidence="2" type="ORF">KP79_PYT03019</name>
</gene>